<dbReference type="AlphaFoldDB" id="A0A2M8IZT5"/>
<evidence type="ECO:0000256" key="3">
    <source>
        <dbReference type="ARBA" id="ARBA00023163"/>
    </source>
</evidence>
<dbReference type="GO" id="GO:0003700">
    <property type="term" value="F:DNA-binding transcription factor activity"/>
    <property type="evidence" value="ECO:0007669"/>
    <property type="project" value="TreeGrafter"/>
</dbReference>
<dbReference type="PANTHER" id="PTHR30055">
    <property type="entry name" value="HTH-TYPE TRANSCRIPTIONAL REGULATOR RUTR"/>
    <property type="match status" value="1"/>
</dbReference>
<dbReference type="EMBL" id="PGTB01000059">
    <property type="protein sequence ID" value="PJE36050.1"/>
    <property type="molecule type" value="Genomic_DNA"/>
</dbReference>
<keyword evidence="5" id="KW-1185">Reference proteome</keyword>
<keyword evidence="2" id="KW-0238">DNA-binding</keyword>
<reference evidence="4 5" key="1">
    <citation type="journal article" date="2018" name="Int. J. Syst. Evol. Microbiol.">
        <title>Pseudooceanicola lipolyticus sp. nov., a marine alphaproteobacterium, reclassification of Oceanicola flagellatus as Pseudooceanicola flagellatus comb. nov. and emended description of the genus Pseudooceanicola.</title>
        <authorList>
            <person name="Huang M.-M."/>
            <person name="Guo L.-L."/>
            <person name="Wu Y.-H."/>
            <person name="Lai Q.-L."/>
            <person name="Shao Z.-Z."/>
            <person name="Wang C.-S."/>
            <person name="Wu M."/>
            <person name="Xu X.-W."/>
        </authorList>
    </citation>
    <scope>NUCLEOTIDE SEQUENCE [LARGE SCALE GENOMIC DNA]</scope>
    <source>
        <strain evidence="4 5">157</strain>
    </source>
</reference>
<keyword evidence="3" id="KW-0804">Transcription</keyword>
<evidence type="ECO:0000313" key="5">
    <source>
        <dbReference type="Proteomes" id="UP000231553"/>
    </source>
</evidence>
<evidence type="ECO:0000256" key="2">
    <source>
        <dbReference type="ARBA" id="ARBA00023125"/>
    </source>
</evidence>
<evidence type="ECO:0000313" key="4">
    <source>
        <dbReference type="EMBL" id="PJE36050.1"/>
    </source>
</evidence>
<dbReference type="RefSeq" id="WP_100163124.1">
    <property type="nucleotide sequence ID" value="NZ_PGTB01000059.1"/>
</dbReference>
<gene>
    <name evidence="4" type="ORF">CVM52_14035</name>
</gene>
<dbReference type="Proteomes" id="UP000231553">
    <property type="component" value="Unassembled WGS sequence"/>
</dbReference>
<name>A0A2M8IZT5_9RHOB</name>
<dbReference type="InterPro" id="IPR050109">
    <property type="entry name" value="HTH-type_TetR-like_transc_reg"/>
</dbReference>
<accession>A0A2M8IZT5</accession>
<evidence type="ECO:0000256" key="1">
    <source>
        <dbReference type="ARBA" id="ARBA00023015"/>
    </source>
</evidence>
<dbReference type="InterPro" id="IPR009057">
    <property type="entry name" value="Homeodomain-like_sf"/>
</dbReference>
<comment type="caution">
    <text evidence="4">The sequence shown here is derived from an EMBL/GenBank/DDBJ whole genome shotgun (WGS) entry which is preliminary data.</text>
</comment>
<dbReference type="OrthoDB" id="3217159at2"/>
<keyword evidence="1" id="KW-0805">Transcription regulation</keyword>
<dbReference type="PANTHER" id="PTHR30055:SF234">
    <property type="entry name" value="HTH-TYPE TRANSCRIPTIONAL REGULATOR BETI"/>
    <property type="match status" value="1"/>
</dbReference>
<proteinExistence type="predicted"/>
<organism evidence="4 5">
    <name type="scientific">Pseudooceanicola lipolyticus</name>
    <dbReference type="NCBI Taxonomy" id="2029104"/>
    <lineage>
        <taxon>Bacteria</taxon>
        <taxon>Pseudomonadati</taxon>
        <taxon>Pseudomonadota</taxon>
        <taxon>Alphaproteobacteria</taxon>
        <taxon>Rhodobacterales</taxon>
        <taxon>Paracoccaceae</taxon>
        <taxon>Pseudooceanicola</taxon>
    </lineage>
</organism>
<sequence length="211" mass="22636">MKTGPGRTAQKNRTRKAILDGARTLLAEGQQVTVAAAAEKHGISKATAYRYFSDPAVLVAEAGLDISVRSYEEITRDAADLRQRLKAISLYFFDLALEHEAGFRQFVSMTLAAWRPDQSRRTSTRGARRVTMYEQALAQDNGGLTQAERTQLVLALTTATGSEAMIALLDVAGTDPDTARATVATLADAILDAFLGPSDPPAQRAGTPLAL</sequence>
<dbReference type="Gene3D" id="1.10.357.10">
    <property type="entry name" value="Tetracycline Repressor, domain 2"/>
    <property type="match status" value="1"/>
</dbReference>
<protein>
    <submittedName>
        <fullName evidence="4">TetR/AcrR family transcriptional regulator</fullName>
    </submittedName>
</protein>
<dbReference type="SUPFAM" id="SSF46689">
    <property type="entry name" value="Homeodomain-like"/>
    <property type="match status" value="1"/>
</dbReference>
<dbReference type="GO" id="GO:0000976">
    <property type="term" value="F:transcription cis-regulatory region binding"/>
    <property type="evidence" value="ECO:0007669"/>
    <property type="project" value="TreeGrafter"/>
</dbReference>